<dbReference type="Gene3D" id="3.30.30.110">
    <property type="entry name" value="Antibacterial factor-related peptide"/>
    <property type="match status" value="1"/>
</dbReference>
<sequence>MSDDIFLSLETERALLLGEHCVFGISSVFNALALFCLIRETLPHQKEIRVYLMFIQVMVILTDVYFCMLFQPFPVLQVFAGYCTGILCRVAQPNIVVVIGATAAAICTFIIHRHQAIVTRGRWVLSKFLFICAALAFAFVAADELLLTTCARMNDGFLGDKLAEVACFTSCSLRNCGNSKCVFRDNRPVCACGRCADGAG</sequence>
<dbReference type="Pfam" id="PF16839">
    <property type="entry name" value="Antimicrobial25"/>
    <property type="match status" value="1"/>
</dbReference>
<evidence type="ECO:0000313" key="2">
    <source>
        <dbReference type="Proteomes" id="UP000005239"/>
    </source>
</evidence>
<gene>
    <name evidence="1" type="primary">WBGene00111716</name>
</gene>
<reference evidence="2" key="1">
    <citation type="journal article" date="2008" name="Nat. Genet.">
        <title>The Pristionchus pacificus genome provides a unique perspective on nematode lifestyle and parasitism.</title>
        <authorList>
            <person name="Dieterich C."/>
            <person name="Clifton S.W."/>
            <person name="Schuster L.N."/>
            <person name="Chinwalla A."/>
            <person name="Delehaunty K."/>
            <person name="Dinkelacker I."/>
            <person name="Fulton L."/>
            <person name="Fulton R."/>
            <person name="Godfrey J."/>
            <person name="Minx P."/>
            <person name="Mitreva M."/>
            <person name="Roeseler W."/>
            <person name="Tian H."/>
            <person name="Witte H."/>
            <person name="Yang S.P."/>
            <person name="Wilson R.K."/>
            <person name="Sommer R.J."/>
        </authorList>
    </citation>
    <scope>NUCLEOTIDE SEQUENCE [LARGE SCALE GENOMIC DNA]</scope>
    <source>
        <strain evidence="2">PS312</strain>
    </source>
</reference>
<dbReference type="OrthoDB" id="5786696at2759"/>
<dbReference type="Pfam" id="PF10318">
    <property type="entry name" value="7TM_GPCR_Srh"/>
    <property type="match status" value="1"/>
</dbReference>
<keyword evidence="2" id="KW-1185">Reference proteome</keyword>
<accession>A0A2A6CPS2</accession>
<dbReference type="PANTHER" id="PTHR37971:SF1">
    <property type="entry name" value="ANTIBACTERIAL FACTOR-RELATED PEPTIDE 1-RELATED"/>
    <property type="match status" value="1"/>
</dbReference>
<dbReference type="InterPro" id="IPR038204">
    <property type="entry name" value="Abf-1/2_sf"/>
</dbReference>
<accession>A0A8R1UDR5</accession>
<dbReference type="GO" id="GO:0098542">
    <property type="term" value="P:defense response to other organism"/>
    <property type="evidence" value="ECO:0007669"/>
    <property type="project" value="InterPro"/>
</dbReference>
<dbReference type="EnsemblMetazoa" id="PPA22162.1">
    <property type="protein sequence ID" value="PPA22162.1"/>
    <property type="gene ID" value="WBGene00111716"/>
</dbReference>
<dbReference type="AlphaFoldDB" id="A0A2A6CPS2"/>
<reference evidence="1" key="2">
    <citation type="submission" date="2022-06" db="UniProtKB">
        <authorList>
            <consortium name="EnsemblMetazoa"/>
        </authorList>
    </citation>
    <scope>IDENTIFICATION</scope>
    <source>
        <strain evidence="1">PS312</strain>
    </source>
</reference>
<evidence type="ECO:0000313" key="1">
    <source>
        <dbReference type="EnsemblMetazoa" id="PPA22162.1"/>
    </source>
</evidence>
<protein>
    <submittedName>
        <fullName evidence="1">Abf-2</fullName>
    </submittedName>
</protein>
<dbReference type="Proteomes" id="UP000005239">
    <property type="component" value="Unassembled WGS sequence"/>
</dbReference>
<name>A0A2A6CPS2_PRIPA</name>
<organism evidence="1 2">
    <name type="scientific">Pristionchus pacificus</name>
    <name type="common">Parasitic nematode worm</name>
    <dbReference type="NCBI Taxonomy" id="54126"/>
    <lineage>
        <taxon>Eukaryota</taxon>
        <taxon>Metazoa</taxon>
        <taxon>Ecdysozoa</taxon>
        <taxon>Nematoda</taxon>
        <taxon>Chromadorea</taxon>
        <taxon>Rhabditida</taxon>
        <taxon>Rhabditina</taxon>
        <taxon>Diplogasteromorpha</taxon>
        <taxon>Diplogasteroidea</taxon>
        <taxon>Neodiplogasteridae</taxon>
        <taxon>Pristionchus</taxon>
    </lineage>
</organism>
<dbReference type="PANTHER" id="PTHR37971">
    <property type="entry name" value="ANTIBACTERIAL FACTOR-RELATED PEPTIDE 1-RELATED"/>
    <property type="match status" value="1"/>
</dbReference>
<dbReference type="InterPro" id="IPR031770">
    <property type="entry name" value="Abf-1/2"/>
</dbReference>
<proteinExistence type="predicted"/>
<dbReference type="InterPro" id="IPR019422">
    <property type="entry name" value="7TM_GPCR_serpentine_rcpt_Srh"/>
</dbReference>